<keyword evidence="5" id="KW-0342">GTP-binding</keyword>
<dbReference type="Pfam" id="PF22042">
    <property type="entry name" value="EF-G_D2"/>
    <property type="match status" value="1"/>
</dbReference>
<dbReference type="GO" id="GO:0003743">
    <property type="term" value="F:translation initiation factor activity"/>
    <property type="evidence" value="ECO:0007669"/>
    <property type="project" value="UniProtKB-KW"/>
</dbReference>
<evidence type="ECO:0000256" key="2">
    <source>
        <dbReference type="ARBA" id="ARBA00022540"/>
    </source>
</evidence>
<evidence type="ECO:0000256" key="4">
    <source>
        <dbReference type="ARBA" id="ARBA00022917"/>
    </source>
</evidence>
<dbReference type="Gene3D" id="3.40.50.300">
    <property type="entry name" value="P-loop containing nucleotide triphosphate hydrolases"/>
    <property type="match status" value="1"/>
</dbReference>
<gene>
    <name evidence="7" type="ORF">S01H1_10064</name>
</gene>
<dbReference type="InterPro" id="IPR005225">
    <property type="entry name" value="Small_GTP-bd"/>
</dbReference>
<dbReference type="InterPro" id="IPR000795">
    <property type="entry name" value="T_Tr_GTP-bd_dom"/>
</dbReference>
<organism evidence="7">
    <name type="scientific">marine sediment metagenome</name>
    <dbReference type="NCBI Taxonomy" id="412755"/>
    <lineage>
        <taxon>unclassified sequences</taxon>
        <taxon>metagenomes</taxon>
        <taxon>ecological metagenomes</taxon>
    </lineage>
</organism>
<evidence type="ECO:0000256" key="1">
    <source>
        <dbReference type="ARBA" id="ARBA00007733"/>
    </source>
</evidence>
<dbReference type="CDD" id="cd01887">
    <property type="entry name" value="IF2_eIF5B"/>
    <property type="match status" value="1"/>
</dbReference>
<evidence type="ECO:0000259" key="6">
    <source>
        <dbReference type="PROSITE" id="PS51722"/>
    </source>
</evidence>
<dbReference type="InterPro" id="IPR044145">
    <property type="entry name" value="IF2_II"/>
</dbReference>
<dbReference type="GO" id="GO:0005525">
    <property type="term" value="F:GTP binding"/>
    <property type="evidence" value="ECO:0007669"/>
    <property type="project" value="UniProtKB-KW"/>
</dbReference>
<evidence type="ECO:0000313" key="7">
    <source>
        <dbReference type="EMBL" id="GAF68953.1"/>
    </source>
</evidence>
<feature type="non-terminal residue" evidence="7">
    <location>
        <position position="334"/>
    </location>
</feature>
<dbReference type="Gene3D" id="2.40.30.10">
    <property type="entry name" value="Translation factors"/>
    <property type="match status" value="1"/>
</dbReference>
<proteinExistence type="inferred from homology"/>
<evidence type="ECO:0000256" key="3">
    <source>
        <dbReference type="ARBA" id="ARBA00022741"/>
    </source>
</evidence>
<comment type="caution">
    <text evidence="7">The sequence shown here is derived from an EMBL/GenBank/DDBJ whole genome shotgun (WGS) entry which is preliminary data.</text>
</comment>
<dbReference type="FunFam" id="3.40.50.300:FF:000019">
    <property type="entry name" value="Translation initiation factor IF-2"/>
    <property type="match status" value="1"/>
</dbReference>
<keyword evidence="2" id="KW-0396">Initiation factor</keyword>
<dbReference type="GO" id="GO:0005829">
    <property type="term" value="C:cytosol"/>
    <property type="evidence" value="ECO:0007669"/>
    <property type="project" value="TreeGrafter"/>
</dbReference>
<dbReference type="SUPFAM" id="SSF52540">
    <property type="entry name" value="P-loop containing nucleoside triphosphate hydrolases"/>
    <property type="match status" value="1"/>
</dbReference>
<dbReference type="InterPro" id="IPR009000">
    <property type="entry name" value="Transl_B-barrel_sf"/>
</dbReference>
<feature type="domain" description="Tr-type G" evidence="6">
    <location>
        <begin position="52"/>
        <end position="221"/>
    </location>
</feature>
<dbReference type="PANTHER" id="PTHR43381:SF5">
    <property type="entry name" value="TR-TYPE G DOMAIN-CONTAINING PROTEIN"/>
    <property type="match status" value="1"/>
</dbReference>
<protein>
    <recommendedName>
        <fullName evidence="6">Tr-type G domain-containing protein</fullName>
    </recommendedName>
</protein>
<keyword evidence="4" id="KW-0648">Protein biosynthesis</keyword>
<dbReference type="InterPro" id="IPR015760">
    <property type="entry name" value="TIF_IF2"/>
</dbReference>
<dbReference type="PANTHER" id="PTHR43381">
    <property type="entry name" value="TRANSLATION INITIATION FACTOR IF-2-RELATED"/>
    <property type="match status" value="1"/>
</dbReference>
<dbReference type="CDD" id="cd03702">
    <property type="entry name" value="IF2_mtIF2_II"/>
    <property type="match status" value="1"/>
</dbReference>
<keyword evidence="3" id="KW-0547">Nucleotide-binding</keyword>
<dbReference type="SUPFAM" id="SSF50447">
    <property type="entry name" value="Translation proteins"/>
    <property type="match status" value="1"/>
</dbReference>
<dbReference type="Pfam" id="PF00009">
    <property type="entry name" value="GTP_EFTU"/>
    <property type="match status" value="1"/>
</dbReference>
<sequence length="334" mass="35744">MGTITAVLDPEITEFIAEELGLQIEFKQPVSMEDELLAKFQGLEDDPADLVVRPPVITFLGHVDHGKTSLLDRIIDIDVVSGESGGITQHIRAYEIEKDGKRISFVDTPGHEAFTEMRARGANVTDIAVLVVAADDGVMPQTEEAISHARAAEVPIVVAMNKIDLPGVDENRIYQELSTNELLPSEWGGDVEVVKTSATKGDGVDELLETLLTVAELHDLKANPARAAYGTCLEAQQEVGRGVVAKMIVQNGTLNVGDIIVCGGAFGRVKAMYDTLHPKQKVTAAGPSTPVNLTGFDTAPAAGEHFYVLDDIAEARRIAETRLVATRAQALGGT</sequence>
<dbReference type="GO" id="GO:0003924">
    <property type="term" value="F:GTPase activity"/>
    <property type="evidence" value="ECO:0007669"/>
    <property type="project" value="InterPro"/>
</dbReference>
<dbReference type="PROSITE" id="PS51722">
    <property type="entry name" value="G_TR_2"/>
    <property type="match status" value="1"/>
</dbReference>
<evidence type="ECO:0000256" key="5">
    <source>
        <dbReference type="ARBA" id="ARBA00023134"/>
    </source>
</evidence>
<dbReference type="NCBIfam" id="TIGR00231">
    <property type="entry name" value="small_GTP"/>
    <property type="match status" value="1"/>
</dbReference>
<dbReference type="FunFam" id="2.40.30.10:FF:000054">
    <property type="entry name" value="Translation initiation factor IF-2"/>
    <property type="match status" value="1"/>
</dbReference>
<dbReference type="AlphaFoldDB" id="X0RJK3"/>
<accession>X0RJK3</accession>
<name>X0RJK3_9ZZZZ</name>
<comment type="similarity">
    <text evidence="1">Belongs to the TRAFAC class translation factor GTPase superfamily. Classic translation factor GTPase family. IF-2 subfamily.</text>
</comment>
<dbReference type="InterPro" id="IPR027417">
    <property type="entry name" value="P-loop_NTPase"/>
</dbReference>
<dbReference type="EMBL" id="BARS01005140">
    <property type="protein sequence ID" value="GAF68953.1"/>
    <property type="molecule type" value="Genomic_DNA"/>
</dbReference>
<reference evidence="7" key="1">
    <citation type="journal article" date="2014" name="Front. Microbiol.">
        <title>High frequency of phylogenetically diverse reductive dehalogenase-homologous genes in deep subseafloor sedimentary metagenomes.</title>
        <authorList>
            <person name="Kawai M."/>
            <person name="Futagami T."/>
            <person name="Toyoda A."/>
            <person name="Takaki Y."/>
            <person name="Nishi S."/>
            <person name="Hori S."/>
            <person name="Arai W."/>
            <person name="Tsubouchi T."/>
            <person name="Morono Y."/>
            <person name="Uchiyama I."/>
            <person name="Ito T."/>
            <person name="Fujiyama A."/>
            <person name="Inagaki F."/>
            <person name="Takami H."/>
        </authorList>
    </citation>
    <scope>NUCLEOTIDE SEQUENCE</scope>
    <source>
        <strain evidence="7">Expedition CK06-06</strain>
    </source>
</reference>
<dbReference type="InterPro" id="IPR053905">
    <property type="entry name" value="EF-G-like_DII"/>
</dbReference>
<dbReference type="PRINTS" id="PR00449">
    <property type="entry name" value="RASTRNSFRMNG"/>
</dbReference>